<evidence type="ECO:0000256" key="1">
    <source>
        <dbReference type="SAM" id="Phobius"/>
    </source>
</evidence>
<dbReference type="EMBL" id="JBHMAA010000036">
    <property type="protein sequence ID" value="MFB9952575.1"/>
    <property type="molecule type" value="Genomic_DNA"/>
</dbReference>
<protein>
    <submittedName>
        <fullName evidence="2">Uncharacterized protein</fullName>
    </submittedName>
</protein>
<feature type="transmembrane region" description="Helical" evidence="1">
    <location>
        <begin position="60"/>
        <end position="76"/>
    </location>
</feature>
<proteinExistence type="predicted"/>
<evidence type="ECO:0000313" key="2">
    <source>
        <dbReference type="EMBL" id="MFB9952575.1"/>
    </source>
</evidence>
<feature type="transmembrane region" description="Helical" evidence="1">
    <location>
        <begin position="21"/>
        <end position="40"/>
    </location>
</feature>
<name>A0ABV6APM4_9HYPH</name>
<gene>
    <name evidence="2" type="ORF">ACFFP0_27335</name>
</gene>
<keyword evidence="1" id="KW-0812">Transmembrane</keyword>
<feature type="transmembrane region" description="Helical" evidence="1">
    <location>
        <begin position="182"/>
        <end position="200"/>
    </location>
</feature>
<accession>A0ABV6APM4</accession>
<keyword evidence="3" id="KW-1185">Reference proteome</keyword>
<comment type="caution">
    <text evidence="2">The sequence shown here is derived from an EMBL/GenBank/DDBJ whole genome shotgun (WGS) entry which is preliminary data.</text>
</comment>
<feature type="transmembrane region" description="Helical" evidence="1">
    <location>
        <begin position="149"/>
        <end position="170"/>
    </location>
</feature>
<sequence length="227" mass="25636">MLTPILTWLRSSGPTWHYKRIWLDALIITVCLNVLAWMIFSKVGMTTLEIFAEDGPIEDLQSLSLAITALLAVMAASRTRILARFVAITTACISIIFFAREMPICRGSMTVYCVSKTWLPIIIGIAALILLIATIVFEYRHRGGLSRAIHPRLSWPLGFVAAVLALSQLAEHFDIVVLEEGLESYGFMILTLSAIWLYRFSRTQQVAPLRTRAKASFYRLRQTLLHH</sequence>
<dbReference type="Proteomes" id="UP001589692">
    <property type="component" value="Unassembled WGS sequence"/>
</dbReference>
<reference evidence="2 3" key="1">
    <citation type="submission" date="2024-09" db="EMBL/GenBank/DDBJ databases">
        <authorList>
            <person name="Sun Q."/>
            <person name="Mori K."/>
        </authorList>
    </citation>
    <scope>NUCLEOTIDE SEQUENCE [LARGE SCALE GENOMIC DNA]</scope>
    <source>
        <strain evidence="2 3">TBRC 4938</strain>
    </source>
</reference>
<keyword evidence="1" id="KW-0472">Membrane</keyword>
<dbReference type="RefSeq" id="WP_377265381.1">
    <property type="nucleotide sequence ID" value="NZ_JBHMAA010000036.1"/>
</dbReference>
<evidence type="ECO:0000313" key="3">
    <source>
        <dbReference type="Proteomes" id="UP001589692"/>
    </source>
</evidence>
<keyword evidence="1" id="KW-1133">Transmembrane helix</keyword>
<organism evidence="2 3">
    <name type="scientific">Rhizobium puerariae</name>
    <dbReference type="NCBI Taxonomy" id="1585791"/>
    <lineage>
        <taxon>Bacteria</taxon>
        <taxon>Pseudomonadati</taxon>
        <taxon>Pseudomonadota</taxon>
        <taxon>Alphaproteobacteria</taxon>
        <taxon>Hyphomicrobiales</taxon>
        <taxon>Rhizobiaceae</taxon>
        <taxon>Rhizobium/Agrobacterium group</taxon>
        <taxon>Rhizobium</taxon>
    </lineage>
</organism>
<feature type="transmembrane region" description="Helical" evidence="1">
    <location>
        <begin position="118"/>
        <end position="137"/>
    </location>
</feature>
<feature type="transmembrane region" description="Helical" evidence="1">
    <location>
        <begin position="81"/>
        <end position="98"/>
    </location>
</feature>